<dbReference type="AlphaFoldDB" id="A0AAU7JKD3"/>
<dbReference type="InterPro" id="IPR013433">
    <property type="entry name" value="PHA_gran_rgn"/>
</dbReference>
<gene>
    <name evidence="1" type="ORF">ABEG18_08995</name>
</gene>
<reference evidence="1" key="1">
    <citation type="submission" date="2024-05" db="EMBL/GenBank/DDBJ databases">
        <authorList>
            <person name="Kim S."/>
            <person name="Heo J."/>
            <person name="Choi H."/>
            <person name="Choi Y."/>
            <person name="Kwon S.-W."/>
            <person name="Kim Y."/>
        </authorList>
    </citation>
    <scope>NUCLEOTIDE SEQUENCE</scope>
    <source>
        <strain evidence="1">KACC 23698</strain>
    </source>
</reference>
<organism evidence="1">
    <name type="scientific">Alsobacter sp. KACC 23698</name>
    <dbReference type="NCBI Taxonomy" id="3149229"/>
    <lineage>
        <taxon>Bacteria</taxon>
        <taxon>Pseudomonadati</taxon>
        <taxon>Pseudomonadota</taxon>
        <taxon>Alphaproteobacteria</taxon>
        <taxon>Hyphomicrobiales</taxon>
        <taxon>Alsobacteraceae</taxon>
        <taxon>Alsobacter</taxon>
    </lineage>
</organism>
<evidence type="ECO:0000313" key="1">
    <source>
        <dbReference type="EMBL" id="XBO40873.1"/>
    </source>
</evidence>
<accession>A0AAU7JKD3</accession>
<dbReference type="EMBL" id="CP157484">
    <property type="protein sequence ID" value="XBO40873.1"/>
    <property type="molecule type" value="Genomic_DNA"/>
</dbReference>
<sequence length="108" mass="11938">MPKPVVVTISHALGREQAVERLRERIGAIRQALGQYRVVMVKDEWAGDRLNLGLSALGQTVQGIVDVKDDHVRIEVQLPWLLAAFADRLQALVREKGPALLGPPGKRD</sequence>
<dbReference type="Pfam" id="PF09650">
    <property type="entry name" value="PHA_gran_rgn"/>
    <property type="match status" value="1"/>
</dbReference>
<name>A0AAU7JKD3_9HYPH</name>
<proteinExistence type="predicted"/>
<dbReference type="RefSeq" id="WP_406857729.1">
    <property type="nucleotide sequence ID" value="NZ_CP157484.1"/>
</dbReference>
<protein>
    <submittedName>
        <fullName evidence="1">Polyhydroxyalkanoic acid system family protein</fullName>
    </submittedName>
</protein>